<dbReference type="PANTHER" id="PTHR30204:SF92">
    <property type="entry name" value="HTH-TYPE TRANSCRIPTIONAL REGULATOR ZNTR"/>
    <property type="match status" value="1"/>
</dbReference>
<dbReference type="Gene3D" id="1.10.1660.10">
    <property type="match status" value="1"/>
</dbReference>
<dbReference type="InterPro" id="IPR000551">
    <property type="entry name" value="MerR-type_HTH_dom"/>
</dbReference>
<dbReference type="InterPro" id="IPR015358">
    <property type="entry name" value="Tscrpt_reg_MerR_DNA-bd"/>
</dbReference>
<organism evidence="6 7">
    <name type="scientific">Alishewanella jeotgali KCTC 22429</name>
    <dbReference type="NCBI Taxonomy" id="1129374"/>
    <lineage>
        <taxon>Bacteria</taxon>
        <taxon>Pseudomonadati</taxon>
        <taxon>Pseudomonadota</taxon>
        <taxon>Gammaproteobacteria</taxon>
        <taxon>Alteromonadales</taxon>
        <taxon>Alteromonadaceae</taxon>
        <taxon>Alishewanella</taxon>
    </lineage>
</organism>
<dbReference type="PATRIC" id="fig|1129374.4.peg.2388"/>
<evidence type="ECO:0000259" key="5">
    <source>
        <dbReference type="PROSITE" id="PS50937"/>
    </source>
</evidence>
<comment type="caution">
    <text evidence="6">The sequence shown here is derived from an EMBL/GenBank/DDBJ whole genome shotgun (WGS) entry which is preliminary data.</text>
</comment>
<dbReference type="RefSeq" id="WP_008951084.1">
    <property type="nucleotide sequence ID" value="NZ_AHTH01000039.1"/>
</dbReference>
<keyword evidence="7" id="KW-1185">Reference proteome</keyword>
<feature type="coiled-coil region" evidence="4">
    <location>
        <begin position="82"/>
        <end position="112"/>
    </location>
</feature>
<dbReference type="NCBIfam" id="NF007069">
    <property type="entry name" value="PRK09514.1"/>
    <property type="match status" value="1"/>
</dbReference>
<dbReference type="CDD" id="cd04770">
    <property type="entry name" value="HTH_HMRTR"/>
    <property type="match status" value="1"/>
</dbReference>
<evidence type="ECO:0000256" key="1">
    <source>
        <dbReference type="ARBA" id="ARBA00023015"/>
    </source>
</evidence>
<evidence type="ECO:0000313" key="6">
    <source>
        <dbReference type="EMBL" id="EHR40427.1"/>
    </source>
</evidence>
<dbReference type="Pfam" id="PF00376">
    <property type="entry name" value="MerR"/>
    <property type="match status" value="1"/>
</dbReference>
<dbReference type="PROSITE" id="PS50937">
    <property type="entry name" value="HTH_MERR_2"/>
    <property type="match status" value="1"/>
</dbReference>
<dbReference type="Proteomes" id="UP000012046">
    <property type="component" value="Unassembled WGS sequence"/>
</dbReference>
<name>H3ZGA7_9ALTE</name>
<dbReference type="AlphaFoldDB" id="H3ZGA7"/>
<dbReference type="PANTHER" id="PTHR30204">
    <property type="entry name" value="REDOX-CYCLING DRUG-SENSING TRANSCRIPTIONAL ACTIVATOR SOXR"/>
    <property type="match status" value="1"/>
</dbReference>
<dbReference type="InterPro" id="IPR047057">
    <property type="entry name" value="MerR_fam"/>
</dbReference>
<keyword evidence="4" id="KW-0175">Coiled coil</keyword>
<reference evidence="6 7" key="1">
    <citation type="journal article" date="2012" name="J. Bacteriol.">
        <title>Genome Sequence of Extracellular-Protease-Producing Alishewanella jeotgali Isolated from Traditional Korean Fermented Seafood.</title>
        <authorList>
            <person name="Jung J."/>
            <person name="Chun J."/>
            <person name="Park W."/>
        </authorList>
    </citation>
    <scope>NUCLEOTIDE SEQUENCE [LARGE SCALE GENOMIC DNA]</scope>
    <source>
        <strain evidence="6 7">KCTC 22429</strain>
    </source>
</reference>
<protein>
    <submittedName>
        <fullName evidence="6">Zinc-responsive transcriptional regulator</fullName>
    </submittedName>
</protein>
<proteinExistence type="predicted"/>
<accession>H3ZGA7</accession>
<feature type="domain" description="HTH merR-type" evidence="5">
    <location>
        <begin position="1"/>
        <end position="69"/>
    </location>
</feature>
<dbReference type="GO" id="GO:0003677">
    <property type="term" value="F:DNA binding"/>
    <property type="evidence" value="ECO:0007669"/>
    <property type="project" value="UniProtKB-KW"/>
</dbReference>
<evidence type="ECO:0000256" key="3">
    <source>
        <dbReference type="ARBA" id="ARBA00023163"/>
    </source>
</evidence>
<evidence type="ECO:0000313" key="7">
    <source>
        <dbReference type="Proteomes" id="UP000012046"/>
    </source>
</evidence>
<dbReference type="GO" id="GO:0003700">
    <property type="term" value="F:DNA-binding transcription factor activity"/>
    <property type="evidence" value="ECO:0007669"/>
    <property type="project" value="InterPro"/>
</dbReference>
<dbReference type="EMBL" id="AHTH01000039">
    <property type="protein sequence ID" value="EHR40427.1"/>
    <property type="molecule type" value="Genomic_DNA"/>
</dbReference>
<dbReference type="STRING" id="1129374.AJE_12019"/>
<dbReference type="PRINTS" id="PR00040">
    <property type="entry name" value="HTHMERR"/>
</dbReference>
<dbReference type="SMART" id="SM00422">
    <property type="entry name" value="HTH_MERR"/>
    <property type="match status" value="1"/>
</dbReference>
<keyword evidence="2" id="KW-0238">DNA-binding</keyword>
<keyword evidence="1" id="KW-0805">Transcription regulation</keyword>
<sequence length="135" mass="14763">MKIGALAQQFDVTVDTIRFYEKQGLLATAPRSGAGYRQYGTGDVQRLSFILRAKAIGFSLQQIRELLAIEDNKSAWVCADVKDKVALKIQEIEQQRAELQRLQQALQQLHNACCGGTVSANACSILAALAQAEPV</sequence>
<dbReference type="SUPFAM" id="SSF46955">
    <property type="entry name" value="Putative DNA-binding domain"/>
    <property type="match status" value="1"/>
</dbReference>
<gene>
    <name evidence="6" type="primary">zntR</name>
    <name evidence="6" type="ORF">AJE_12019</name>
</gene>
<dbReference type="eggNOG" id="COG0789">
    <property type="taxonomic scope" value="Bacteria"/>
</dbReference>
<evidence type="ECO:0000256" key="4">
    <source>
        <dbReference type="SAM" id="Coils"/>
    </source>
</evidence>
<dbReference type="Pfam" id="PF09278">
    <property type="entry name" value="MerR-DNA-bind"/>
    <property type="match status" value="1"/>
</dbReference>
<evidence type="ECO:0000256" key="2">
    <source>
        <dbReference type="ARBA" id="ARBA00023125"/>
    </source>
</evidence>
<dbReference type="InterPro" id="IPR009061">
    <property type="entry name" value="DNA-bd_dom_put_sf"/>
</dbReference>
<keyword evidence="3" id="KW-0804">Transcription</keyword>